<comment type="caution">
    <text evidence="2">The sequence shown here is derived from an EMBL/GenBank/DDBJ whole genome shotgun (WGS) entry which is preliminary data.</text>
</comment>
<protein>
    <submittedName>
        <fullName evidence="2">Uncharacterized protein</fullName>
    </submittedName>
</protein>
<dbReference type="RefSeq" id="WP_204927170.1">
    <property type="nucleotide sequence ID" value="NZ_JAFEUC010000013.1"/>
</dbReference>
<feature type="region of interest" description="Disordered" evidence="1">
    <location>
        <begin position="119"/>
        <end position="139"/>
    </location>
</feature>
<evidence type="ECO:0000313" key="3">
    <source>
        <dbReference type="Proteomes" id="UP001518872"/>
    </source>
</evidence>
<proteinExistence type="predicted"/>
<organism evidence="2 3">
    <name type="scientific">Micromonospora humida</name>
    <dbReference type="NCBI Taxonomy" id="2809018"/>
    <lineage>
        <taxon>Bacteria</taxon>
        <taxon>Bacillati</taxon>
        <taxon>Actinomycetota</taxon>
        <taxon>Actinomycetes</taxon>
        <taxon>Micromonosporales</taxon>
        <taxon>Micromonosporaceae</taxon>
        <taxon>Micromonospora</taxon>
    </lineage>
</organism>
<sequence length="139" mass="15365">MYRSLEYGDTARVVNPADPVEYRLGTVTDVRYSTPHTTYARSYTLRFPTGDERTYPAENVRRATREDDRAALEAALTSACVAVREACRIAHDYDADLSTGTASLLRRLVDLATLRLGLTLGPAHPIPPQPTRNQDGGDQ</sequence>
<name>A0ABS2IYG4_9ACTN</name>
<dbReference type="EMBL" id="JAFEUC010000013">
    <property type="protein sequence ID" value="MBM7079325.1"/>
    <property type="molecule type" value="Genomic_DNA"/>
</dbReference>
<evidence type="ECO:0000313" key="2">
    <source>
        <dbReference type="EMBL" id="MBM7079325.1"/>
    </source>
</evidence>
<dbReference type="Proteomes" id="UP001518872">
    <property type="component" value="Unassembled WGS sequence"/>
</dbReference>
<gene>
    <name evidence="2" type="ORF">JQX11_23685</name>
</gene>
<accession>A0ABS2IYG4</accession>
<evidence type="ECO:0000256" key="1">
    <source>
        <dbReference type="SAM" id="MobiDB-lite"/>
    </source>
</evidence>
<reference evidence="2 3" key="1">
    <citation type="submission" date="2021-02" db="EMBL/GenBank/DDBJ databases">
        <authorList>
            <person name="Ra J.-S."/>
        </authorList>
    </citation>
    <scope>NUCLEOTIDE SEQUENCE [LARGE SCALE GENOMIC DNA]</scope>
    <source>
        <strain evidence="2 3">MMS20-R1-14</strain>
    </source>
</reference>
<keyword evidence="3" id="KW-1185">Reference proteome</keyword>